<dbReference type="AlphaFoldDB" id="A0A1C3HE49"/>
<evidence type="ECO:0000313" key="1">
    <source>
        <dbReference type="EMBL" id="SAY43297.1"/>
    </source>
</evidence>
<organism evidence="1">
    <name type="scientific">Serratia marcescens</name>
    <dbReference type="NCBI Taxonomy" id="615"/>
    <lineage>
        <taxon>Bacteria</taxon>
        <taxon>Pseudomonadati</taxon>
        <taxon>Pseudomonadota</taxon>
        <taxon>Gammaproteobacteria</taxon>
        <taxon>Enterobacterales</taxon>
        <taxon>Yersiniaceae</taxon>
        <taxon>Serratia</taxon>
    </lineage>
</organism>
<reference evidence="1" key="1">
    <citation type="submission" date="2016-05" db="EMBL/GenBank/DDBJ databases">
        <authorList>
            <person name="Cock P.J.A."/>
            <person name="Cock P.J.A."/>
        </authorList>
    </citation>
    <scope>NUCLEOTIDE SEQUENCE</scope>
    <source>
        <strain evidence="1">PWN146_assembly</strain>
    </source>
</reference>
<name>A0A1C3HE49_SERMA</name>
<accession>A0A1C3HE49</accession>
<sequence length="718" mass="81181">MLTTALQQSIKIDVTEYLGVKEYAYTCYGDSDSKDIFYVVPEIPVFAKRDTTTPSFMFYKYRSEDTQGGYAQFTVQLPQPNAEMKDRIRLQLYNGLGRKDGPLDKKSKLIVDYIKAKQAYEADPENNTKKTAMDQAQKNTGLSDEQLNRFVALYDGNKGDDQFLSELMPADAAKIELMQPRYTSAQAMLILDGNDKFYRQIPTPLSPSGLGDNNTVFSLSLTGEGATLFEQVLKGTDKNASVGVRFDLSLDASMSAAKVIVTYNSEQAKSVAQTINYHTWSADEKKIEQEFYAKEAIKVDVRIGLTAQEMGMEPAAYDKWKESLRNWGQQQVEQILSSQTGIDMSLNLLNDAGSFEKFQSKISQTQSFTREYEENAVVSSTIYPQTQLPSIRSIVGEADLDQYFKEYDLHDPFYQYIQPEFFVTEDMAKYDIANIVVTAVYDDDLKSTLTFTPKDPGPKKTDKWFIKPELGRAYRYHYTVNFTGMQARPYLSGDIQVKDDLVVTINAAQSGIVYADISTLLNPLGWEVFSQVVVKTQYEDKEHSVPLKQYTQVISDKNPPVPFIYPIGTNVEKPLYYSADYYALDGDSLTYLPPGVESNPQLPGYGETRGNQILIANALPKQQKYTIIFKPSQKDVSLITFEMTVNYPKWDFSQTQPIALTEFDTKSLTQYLTFNLMQQEKGNEPQISYTATVYYGDNQEKTVTKPITGTSTIVVVTF</sequence>
<dbReference type="EMBL" id="LT575490">
    <property type="protein sequence ID" value="SAY43297.1"/>
    <property type="molecule type" value="Genomic_DNA"/>
</dbReference>
<protein>
    <submittedName>
        <fullName evidence="1">Uncharacterized protein</fullName>
    </submittedName>
</protein>
<proteinExistence type="predicted"/>
<gene>
    <name evidence="1" type="ORF">PWN146_01988</name>
</gene>